<feature type="transmembrane region" description="Helical" evidence="1">
    <location>
        <begin position="80"/>
        <end position="99"/>
    </location>
</feature>
<dbReference type="AlphaFoldDB" id="A0A7C3KJG5"/>
<dbReference type="EMBL" id="DSRU01000409">
    <property type="protein sequence ID" value="HFN01448.1"/>
    <property type="molecule type" value="Genomic_DNA"/>
</dbReference>
<proteinExistence type="predicted"/>
<reference evidence="2" key="1">
    <citation type="journal article" date="2020" name="mSystems">
        <title>Genome- and Community-Level Interaction Insights into Carbon Utilization and Element Cycling Functions of Hydrothermarchaeota in Hydrothermal Sediment.</title>
        <authorList>
            <person name="Zhou Z."/>
            <person name="Liu Y."/>
            <person name="Xu W."/>
            <person name="Pan J."/>
            <person name="Luo Z.H."/>
            <person name="Li M."/>
        </authorList>
    </citation>
    <scope>NUCLEOTIDE SEQUENCE [LARGE SCALE GENOMIC DNA]</scope>
    <source>
        <strain evidence="2">SpSt-418</strain>
    </source>
</reference>
<name>A0A7C3KJG5_9CYAN</name>
<gene>
    <name evidence="2" type="ORF">ENR64_27620</name>
</gene>
<keyword evidence="1" id="KW-1133">Transmembrane helix</keyword>
<evidence type="ECO:0000256" key="1">
    <source>
        <dbReference type="SAM" id="Phobius"/>
    </source>
</evidence>
<evidence type="ECO:0000313" key="2">
    <source>
        <dbReference type="EMBL" id="HFN01448.1"/>
    </source>
</evidence>
<keyword evidence="1" id="KW-0472">Membrane</keyword>
<keyword evidence="1" id="KW-0812">Transmembrane</keyword>
<comment type="caution">
    <text evidence="2">The sequence shown here is derived from an EMBL/GenBank/DDBJ whole genome shotgun (WGS) entry which is preliminary data.</text>
</comment>
<feature type="transmembrane region" description="Helical" evidence="1">
    <location>
        <begin position="41"/>
        <end position="60"/>
    </location>
</feature>
<protein>
    <submittedName>
        <fullName evidence="2">Uncharacterized protein</fullName>
    </submittedName>
</protein>
<sequence length="105" mass="11973">MQQLSWHDYLTVFSFFAAIAGLILAKTAPKSEDNAIEATDRCLFLMIFTYWLVYCVAAIGQDFLHSEWELALFSMRATALLSYFLTFTCIISLPLHRLAAGRQIE</sequence>
<accession>A0A7C3KJG5</accession>
<organism evidence="2">
    <name type="scientific">Oscillatoriales cyanobacterium SpSt-418</name>
    <dbReference type="NCBI Taxonomy" id="2282169"/>
    <lineage>
        <taxon>Bacteria</taxon>
        <taxon>Bacillati</taxon>
        <taxon>Cyanobacteriota</taxon>
        <taxon>Cyanophyceae</taxon>
        <taxon>Oscillatoriophycideae</taxon>
        <taxon>Oscillatoriales</taxon>
    </lineage>
</organism>
<feature type="transmembrane region" description="Helical" evidence="1">
    <location>
        <begin position="6"/>
        <end position="29"/>
    </location>
</feature>